<evidence type="ECO:0000259" key="5">
    <source>
        <dbReference type="Pfam" id="PF13610"/>
    </source>
</evidence>
<proteinExistence type="predicted"/>
<dbReference type="GO" id="GO:0004519">
    <property type="term" value="F:endonuclease activity"/>
    <property type="evidence" value="ECO:0007669"/>
    <property type="project" value="UniProtKB-KW"/>
</dbReference>
<reference evidence="6 7" key="1">
    <citation type="journal article" date="2015" name="Stand. Genomic Sci.">
        <title>Genomic Encyclopedia of Bacterial and Archaeal Type Strains, Phase III: the genomes of soil and plant-associated and newly described type strains.</title>
        <authorList>
            <person name="Whitman W.B."/>
            <person name="Woyke T."/>
            <person name="Klenk H.P."/>
            <person name="Zhou Y."/>
            <person name="Lilburn T.G."/>
            <person name="Beck B.J."/>
            <person name="De Vos P."/>
            <person name="Vandamme P."/>
            <person name="Eisen J.A."/>
            <person name="Garrity G."/>
            <person name="Hugenholtz P."/>
            <person name="Kyrpides N.C."/>
        </authorList>
    </citation>
    <scope>NUCLEOTIDE SEQUENCE [LARGE SCALE GENOMIC DNA]</scope>
    <source>
        <strain evidence="6 7">CGMCC 1.2546</strain>
    </source>
</reference>
<keyword evidence="6" id="KW-0255">Endonuclease</keyword>
<dbReference type="Pfam" id="PF13610">
    <property type="entry name" value="DDE_Tnp_IS240"/>
    <property type="match status" value="1"/>
</dbReference>
<keyword evidence="3" id="KW-0233">DNA recombination</keyword>
<name>A0A562N4T8_9HYPH</name>
<evidence type="ECO:0000313" key="7">
    <source>
        <dbReference type="Proteomes" id="UP000317122"/>
    </source>
</evidence>
<sequence>MFKGRQFDQSVILLCVRWYLAYNVSLRDLEEMIAERGIAVDHTTIHRWTVRFSPLLLQRFNRRKRGVTAKWHVDETCIKVRGRWMYLYSAIDSVGDTVEFWVQRASRSAGSQALLQKGARAPWPARSRSHRRQPDQPGGNHLLRHDEPPARPLPANIETDQHSPEPVSQQSHRTGPPPDKAPCRADARLQVTGVSLHHSVRYRNGPHDAPTTGEVSSKSSPPDCSPPNLSLRPNSAVATDPPLECPIIWLAIAPVAKLDLAPRAVPVLLEPVTRSNYLFCRIYADAK</sequence>
<keyword evidence="2" id="KW-0238">DNA-binding</keyword>
<comment type="caution">
    <text evidence="6">The sequence shown here is derived from an EMBL/GenBank/DDBJ whole genome shotgun (WGS) entry which is preliminary data.</text>
</comment>
<dbReference type="GO" id="GO:0003677">
    <property type="term" value="F:DNA binding"/>
    <property type="evidence" value="ECO:0007669"/>
    <property type="project" value="UniProtKB-KW"/>
</dbReference>
<dbReference type="NCBIfam" id="NF033587">
    <property type="entry name" value="transpos_IS6"/>
    <property type="match status" value="1"/>
</dbReference>
<dbReference type="InterPro" id="IPR052183">
    <property type="entry name" value="IS_Transposase"/>
</dbReference>
<keyword evidence="7" id="KW-1185">Reference proteome</keyword>
<evidence type="ECO:0000256" key="3">
    <source>
        <dbReference type="ARBA" id="ARBA00023172"/>
    </source>
</evidence>
<dbReference type="Proteomes" id="UP000317122">
    <property type="component" value="Unassembled WGS sequence"/>
</dbReference>
<gene>
    <name evidence="6" type="ORF">IQ26_05827</name>
</gene>
<dbReference type="EMBL" id="VLKT01000046">
    <property type="protein sequence ID" value="TWI26871.1"/>
    <property type="molecule type" value="Genomic_DNA"/>
</dbReference>
<dbReference type="AlphaFoldDB" id="A0A562N4T8"/>
<accession>A0A562N4T8</accession>
<evidence type="ECO:0000313" key="6">
    <source>
        <dbReference type="EMBL" id="TWI26871.1"/>
    </source>
</evidence>
<organism evidence="6 7">
    <name type="scientific">Mesorhizobium tianshanense</name>
    <dbReference type="NCBI Taxonomy" id="39844"/>
    <lineage>
        <taxon>Bacteria</taxon>
        <taxon>Pseudomonadati</taxon>
        <taxon>Pseudomonadota</taxon>
        <taxon>Alphaproteobacteria</taxon>
        <taxon>Hyphomicrobiales</taxon>
        <taxon>Phyllobacteriaceae</taxon>
        <taxon>Mesorhizobium</taxon>
    </lineage>
</organism>
<dbReference type="InterPro" id="IPR032874">
    <property type="entry name" value="DDE_dom"/>
</dbReference>
<dbReference type="GO" id="GO:0006310">
    <property type="term" value="P:DNA recombination"/>
    <property type="evidence" value="ECO:0007669"/>
    <property type="project" value="UniProtKB-KW"/>
</dbReference>
<feature type="region of interest" description="Disordered" evidence="4">
    <location>
        <begin position="111"/>
        <end position="184"/>
    </location>
</feature>
<dbReference type="GO" id="GO:0032196">
    <property type="term" value="P:transposition"/>
    <property type="evidence" value="ECO:0007669"/>
    <property type="project" value="UniProtKB-KW"/>
</dbReference>
<keyword evidence="1" id="KW-0815">Transposition</keyword>
<keyword evidence="6" id="KW-0378">Hydrolase</keyword>
<dbReference type="InterPro" id="IPR047930">
    <property type="entry name" value="Transpos_IS6"/>
</dbReference>
<feature type="domain" description="DDE" evidence="5">
    <location>
        <begin position="70"/>
        <end position="117"/>
    </location>
</feature>
<evidence type="ECO:0000256" key="4">
    <source>
        <dbReference type="SAM" id="MobiDB-lite"/>
    </source>
</evidence>
<dbReference type="PANTHER" id="PTHR35528:SF3">
    <property type="entry name" value="BLL1675 PROTEIN"/>
    <property type="match status" value="1"/>
</dbReference>
<evidence type="ECO:0000256" key="1">
    <source>
        <dbReference type="ARBA" id="ARBA00022578"/>
    </source>
</evidence>
<feature type="region of interest" description="Disordered" evidence="4">
    <location>
        <begin position="198"/>
        <end position="229"/>
    </location>
</feature>
<evidence type="ECO:0000256" key="2">
    <source>
        <dbReference type="ARBA" id="ARBA00023125"/>
    </source>
</evidence>
<protein>
    <submittedName>
        <fullName evidence="6">DDE superfamily endonuclease</fullName>
    </submittedName>
</protein>
<keyword evidence="6" id="KW-0540">Nuclease</keyword>
<dbReference type="PANTHER" id="PTHR35528">
    <property type="entry name" value="BLL1675 PROTEIN"/>
    <property type="match status" value="1"/>
</dbReference>